<dbReference type="Proteomes" id="UP000620104">
    <property type="component" value="Unassembled WGS sequence"/>
</dbReference>
<dbReference type="EMBL" id="BLZA01000019">
    <property type="protein sequence ID" value="GHJ87001.1"/>
    <property type="molecule type" value="Genomic_DNA"/>
</dbReference>
<evidence type="ECO:0000313" key="1">
    <source>
        <dbReference type="EMBL" id="GHJ87001.1"/>
    </source>
</evidence>
<keyword evidence="2" id="KW-1185">Reference proteome</keyword>
<gene>
    <name evidence="1" type="ORF">NliqN6_3403</name>
</gene>
<reference evidence="1" key="1">
    <citation type="submission" date="2020-07" db="EMBL/GenBank/DDBJ databases">
        <title>Draft Genome Sequence of a Deep-Sea Yeast, Naganishia (Cryptococcus) liquefaciens strain N6.</title>
        <authorList>
            <person name="Han Y.W."/>
            <person name="Kajitani R."/>
            <person name="Morimoto H."/>
            <person name="Parhat M."/>
            <person name="Tsubouchi H."/>
            <person name="Bakenova O."/>
            <person name="Ogata M."/>
            <person name="Argunhan B."/>
            <person name="Aoki R."/>
            <person name="Kajiwara S."/>
            <person name="Itoh T."/>
            <person name="Iwasaki H."/>
        </authorList>
    </citation>
    <scope>NUCLEOTIDE SEQUENCE</scope>
    <source>
        <strain evidence="1">N6</strain>
    </source>
</reference>
<evidence type="ECO:0000313" key="2">
    <source>
        <dbReference type="Proteomes" id="UP000620104"/>
    </source>
</evidence>
<name>A0A8H3TT42_9TREE</name>
<dbReference type="AlphaFoldDB" id="A0A8H3TT42"/>
<proteinExistence type="predicted"/>
<organism evidence="1 2">
    <name type="scientific">Naganishia liquefaciens</name>
    <dbReference type="NCBI Taxonomy" id="104408"/>
    <lineage>
        <taxon>Eukaryota</taxon>
        <taxon>Fungi</taxon>
        <taxon>Dikarya</taxon>
        <taxon>Basidiomycota</taxon>
        <taxon>Agaricomycotina</taxon>
        <taxon>Tremellomycetes</taxon>
        <taxon>Filobasidiales</taxon>
        <taxon>Filobasidiaceae</taxon>
        <taxon>Naganishia</taxon>
    </lineage>
</organism>
<protein>
    <submittedName>
        <fullName evidence="1">Uncharacterized protein</fullName>
    </submittedName>
</protein>
<accession>A0A8H3TT42</accession>
<sequence length="180" mass="20109">MNITPRAGQHKPIIMSLGHDTYPFDFNPDESGEYSFYSHDARFDDCSPSAKFVDNFNAILQNTRQKHLTEAISALIESLLQSASALQVQSAGEDEAKMSFVGCSIDKLHSLSEMYDEFTGSHAEYLESLVKQGLCLQEICENGEIFLSTVRESSSPEAQTKQWRAALKRLEANLAEFKCS</sequence>
<comment type="caution">
    <text evidence="1">The sequence shown here is derived from an EMBL/GenBank/DDBJ whole genome shotgun (WGS) entry which is preliminary data.</text>
</comment>